<proteinExistence type="predicted"/>
<evidence type="ECO:0000313" key="1">
    <source>
        <dbReference type="EMBL" id="TMW94071.1"/>
    </source>
</evidence>
<evidence type="ECO:0008006" key="2">
    <source>
        <dbReference type="Google" id="ProtNLM"/>
    </source>
</evidence>
<dbReference type="AlphaFoldDB" id="A0A6N2BMA3"/>
<name>A0A6N2BMA3_SOLCI</name>
<organism evidence="1">
    <name type="scientific">Solanum chilense</name>
    <name type="common">Tomato</name>
    <name type="synonym">Lycopersicon chilense</name>
    <dbReference type="NCBI Taxonomy" id="4083"/>
    <lineage>
        <taxon>Eukaryota</taxon>
        <taxon>Viridiplantae</taxon>
        <taxon>Streptophyta</taxon>
        <taxon>Embryophyta</taxon>
        <taxon>Tracheophyta</taxon>
        <taxon>Spermatophyta</taxon>
        <taxon>Magnoliopsida</taxon>
        <taxon>eudicotyledons</taxon>
        <taxon>Gunneridae</taxon>
        <taxon>Pentapetalae</taxon>
        <taxon>asterids</taxon>
        <taxon>lamiids</taxon>
        <taxon>Solanales</taxon>
        <taxon>Solanaceae</taxon>
        <taxon>Solanoideae</taxon>
        <taxon>Solaneae</taxon>
        <taxon>Solanum</taxon>
        <taxon>Solanum subgen. Lycopersicon</taxon>
    </lineage>
</organism>
<dbReference type="EMBL" id="RXGB01002731">
    <property type="protein sequence ID" value="TMW94071.1"/>
    <property type="molecule type" value="Genomic_DNA"/>
</dbReference>
<gene>
    <name evidence="1" type="ORF">EJD97_010778</name>
</gene>
<protein>
    <recommendedName>
        <fullName evidence="2">Retrotransposon gag domain-containing protein</fullName>
    </recommendedName>
</protein>
<comment type="caution">
    <text evidence="1">The sequence shown here is derived from an EMBL/GenBank/DDBJ whole genome shotgun (WGS) entry which is preliminary data.</text>
</comment>
<accession>A0A6N2BMA3</accession>
<sequence>MEALTTLNRALTTHVKVGMEPRVNVVENTLTSRLKDFLRMNPPIFRGSKVGEDNQEFLDEVYKILYSIGVTSREKAKFDSYQVKDVVQVWYSQWKDNRPVESGSIEWDEFKEVFLGKYIPRDRIKV</sequence>
<reference evidence="1" key="1">
    <citation type="submission" date="2019-05" db="EMBL/GenBank/DDBJ databases">
        <title>The de novo reference genome and transcriptome assemblies of the wild tomato species Solanum chilense.</title>
        <authorList>
            <person name="Stam R."/>
            <person name="Nosenko T."/>
            <person name="Hoerger A.C."/>
            <person name="Stephan W."/>
            <person name="Seidel M.A."/>
            <person name="Kuhn J.M.M."/>
            <person name="Haberer G."/>
            <person name="Tellier A."/>
        </authorList>
    </citation>
    <scope>NUCLEOTIDE SEQUENCE</scope>
    <source>
        <tissue evidence="1">Mature leaves</tissue>
    </source>
</reference>